<sequence length="139" mass="15368">MPSSITCTAVLDVRRETAEHLAQLLRGHRERLGTRKDTRALGVFKQAVLVLRWFVDGTRMAQLARDTGISVPTGYRYLHEWESFAEFDWVEALSAQDPYLGTQGRLAAVTTISTTRPRGSRVAAKWTASAMAPMSASAS</sequence>
<evidence type="ECO:0000313" key="2">
    <source>
        <dbReference type="Proteomes" id="UP000077381"/>
    </source>
</evidence>
<reference evidence="1 2" key="1">
    <citation type="submission" date="2015-12" db="EMBL/GenBank/DDBJ databases">
        <title>Genome sequence of Streptomyces sp. G25.</title>
        <authorList>
            <person name="Poehlein A."/>
            <person name="Roettig A."/>
            <person name="Hiessl S."/>
            <person name="Hauschild P."/>
            <person name="Schauer J."/>
            <person name="Madkour M.H."/>
            <person name="Al-Ansari A.M."/>
            <person name="Almakishah N.H."/>
            <person name="Steinbuechel A."/>
            <person name="Daniel R."/>
        </authorList>
    </citation>
    <scope>NUCLEOTIDE SEQUENCE [LARGE SCALE GENOMIC DNA]</scope>
    <source>
        <strain evidence="2">G25(2015)</strain>
    </source>
</reference>
<organism evidence="1 2">
    <name type="scientific">Streptomyces jeddahensis</name>
    <dbReference type="NCBI Taxonomy" id="1716141"/>
    <lineage>
        <taxon>Bacteria</taxon>
        <taxon>Bacillati</taxon>
        <taxon>Actinomycetota</taxon>
        <taxon>Actinomycetes</taxon>
        <taxon>Kitasatosporales</taxon>
        <taxon>Streptomycetaceae</taxon>
        <taxon>Streptomyces</taxon>
    </lineage>
</organism>
<comment type="caution">
    <text evidence="1">The sequence shown here is derived from an EMBL/GenBank/DDBJ whole genome shotgun (WGS) entry which is preliminary data.</text>
</comment>
<accession>A0A177I1E8</accession>
<dbReference type="AlphaFoldDB" id="A0A177I1E8"/>
<gene>
    <name evidence="1" type="ORF">STSP_03990</name>
</gene>
<proteinExistence type="predicted"/>
<dbReference type="EMBL" id="LOHS01000022">
    <property type="protein sequence ID" value="OAH16208.1"/>
    <property type="molecule type" value="Genomic_DNA"/>
</dbReference>
<protein>
    <submittedName>
        <fullName evidence="1">Uncharacterized protein</fullName>
    </submittedName>
</protein>
<keyword evidence="2" id="KW-1185">Reference proteome</keyword>
<dbReference type="STRING" id="1716141.STSP_03990"/>
<evidence type="ECO:0000313" key="1">
    <source>
        <dbReference type="EMBL" id="OAH16208.1"/>
    </source>
</evidence>
<dbReference type="Proteomes" id="UP000077381">
    <property type="component" value="Unassembled WGS sequence"/>
</dbReference>
<name>A0A177I1E8_9ACTN</name>